<name>A0AAE0XV93_9GAST</name>
<organism evidence="1 2">
    <name type="scientific">Elysia crispata</name>
    <name type="common">lettuce slug</name>
    <dbReference type="NCBI Taxonomy" id="231223"/>
    <lineage>
        <taxon>Eukaryota</taxon>
        <taxon>Metazoa</taxon>
        <taxon>Spiralia</taxon>
        <taxon>Lophotrochozoa</taxon>
        <taxon>Mollusca</taxon>
        <taxon>Gastropoda</taxon>
        <taxon>Heterobranchia</taxon>
        <taxon>Euthyneura</taxon>
        <taxon>Panpulmonata</taxon>
        <taxon>Sacoglossa</taxon>
        <taxon>Placobranchoidea</taxon>
        <taxon>Plakobranchidae</taxon>
        <taxon>Elysia</taxon>
    </lineage>
</organism>
<proteinExistence type="predicted"/>
<reference evidence="1" key="1">
    <citation type="journal article" date="2023" name="G3 (Bethesda)">
        <title>A reference genome for the long-term kleptoplast-retaining sea slug Elysia crispata morphotype clarki.</title>
        <authorList>
            <person name="Eastman K.E."/>
            <person name="Pendleton A.L."/>
            <person name="Shaikh M.A."/>
            <person name="Suttiyut T."/>
            <person name="Ogas R."/>
            <person name="Tomko P."/>
            <person name="Gavelis G."/>
            <person name="Widhalm J.R."/>
            <person name="Wisecaver J.H."/>
        </authorList>
    </citation>
    <scope>NUCLEOTIDE SEQUENCE</scope>
    <source>
        <strain evidence="1">ECLA1</strain>
    </source>
</reference>
<dbReference type="AlphaFoldDB" id="A0AAE0XV93"/>
<keyword evidence="2" id="KW-1185">Reference proteome</keyword>
<evidence type="ECO:0000313" key="2">
    <source>
        <dbReference type="Proteomes" id="UP001283361"/>
    </source>
</evidence>
<comment type="caution">
    <text evidence="1">The sequence shown here is derived from an EMBL/GenBank/DDBJ whole genome shotgun (WGS) entry which is preliminary data.</text>
</comment>
<accession>A0AAE0XV93</accession>
<sequence length="201" mass="21422">MFNIKFIEADTVEEEAEIILTETDITIHKGNELVIKGELLLKKADEIEQSLGNSVGKRAIGKRDAKGFQAIISAVREAALRAIKAGRTIVGNSEKISAALNDAVKDIRAVIAEGLIDVGGAISDVGDSVSKAGQVLNQAKTAADNIDLGLGDTATELEITGKLSIEAAQSFEEVGRRSVTLAQRIVRLGKNLVEKQVYLQN</sequence>
<dbReference type="Proteomes" id="UP001283361">
    <property type="component" value="Unassembled WGS sequence"/>
</dbReference>
<gene>
    <name evidence="1" type="ORF">RRG08_020882</name>
</gene>
<dbReference type="EMBL" id="JAWDGP010007534">
    <property type="protein sequence ID" value="KAK3714626.1"/>
    <property type="molecule type" value="Genomic_DNA"/>
</dbReference>
<protein>
    <submittedName>
        <fullName evidence="1">Uncharacterized protein</fullName>
    </submittedName>
</protein>
<evidence type="ECO:0000313" key="1">
    <source>
        <dbReference type="EMBL" id="KAK3714626.1"/>
    </source>
</evidence>